<dbReference type="SUPFAM" id="SSF52172">
    <property type="entry name" value="CheY-like"/>
    <property type="match status" value="1"/>
</dbReference>
<dbReference type="GO" id="GO:0000160">
    <property type="term" value="P:phosphorelay signal transduction system"/>
    <property type="evidence" value="ECO:0007669"/>
    <property type="project" value="InterPro"/>
</dbReference>
<keyword evidence="5" id="KW-1185">Reference proteome</keyword>
<dbReference type="InterPro" id="IPR011990">
    <property type="entry name" value="TPR-like_helical_dom_sf"/>
</dbReference>
<organism evidence="4 5">
    <name type="scientific">Aliikangiella coralliicola</name>
    <dbReference type="NCBI Taxonomy" id="2592383"/>
    <lineage>
        <taxon>Bacteria</taxon>
        <taxon>Pseudomonadati</taxon>
        <taxon>Pseudomonadota</taxon>
        <taxon>Gammaproteobacteria</taxon>
        <taxon>Oceanospirillales</taxon>
        <taxon>Pleioneaceae</taxon>
        <taxon>Aliikangiella</taxon>
    </lineage>
</organism>
<feature type="modified residue" description="4-aspartylphosphate" evidence="1">
    <location>
        <position position="69"/>
    </location>
</feature>
<dbReference type="SUPFAM" id="SSF48452">
    <property type="entry name" value="TPR-like"/>
    <property type="match status" value="2"/>
</dbReference>
<protein>
    <submittedName>
        <fullName evidence="4">Response regulator</fullName>
    </submittedName>
</protein>
<dbReference type="PANTHER" id="PTHR43228:SF1">
    <property type="entry name" value="TWO-COMPONENT RESPONSE REGULATOR ARR22"/>
    <property type="match status" value="1"/>
</dbReference>
<dbReference type="Proteomes" id="UP000315439">
    <property type="component" value="Unassembled WGS sequence"/>
</dbReference>
<dbReference type="InterPro" id="IPR001789">
    <property type="entry name" value="Sig_transdc_resp-reg_receiver"/>
</dbReference>
<keyword evidence="2" id="KW-0802">TPR repeat</keyword>
<name>A0A545U0F6_9GAMM</name>
<dbReference type="PROSITE" id="PS50005">
    <property type="entry name" value="TPR"/>
    <property type="match status" value="1"/>
</dbReference>
<comment type="caution">
    <text evidence="4">The sequence shown here is derived from an EMBL/GenBank/DDBJ whole genome shotgun (WGS) entry which is preliminary data.</text>
</comment>
<dbReference type="Pfam" id="PF13174">
    <property type="entry name" value="TPR_6"/>
    <property type="match status" value="1"/>
</dbReference>
<dbReference type="InterPro" id="IPR019734">
    <property type="entry name" value="TPR_rpt"/>
</dbReference>
<dbReference type="Gene3D" id="1.25.40.10">
    <property type="entry name" value="Tetratricopeptide repeat domain"/>
    <property type="match status" value="2"/>
</dbReference>
<evidence type="ECO:0000259" key="3">
    <source>
        <dbReference type="PROSITE" id="PS50110"/>
    </source>
</evidence>
<dbReference type="OrthoDB" id="7298659at2"/>
<keyword evidence="1" id="KW-0597">Phosphoprotein</keyword>
<feature type="repeat" description="TPR" evidence="2">
    <location>
        <begin position="457"/>
        <end position="490"/>
    </location>
</feature>
<dbReference type="CDD" id="cd17589">
    <property type="entry name" value="REC_TPR"/>
    <property type="match status" value="1"/>
</dbReference>
<dbReference type="Pfam" id="PF00072">
    <property type="entry name" value="Response_reg"/>
    <property type="match status" value="1"/>
</dbReference>
<gene>
    <name evidence="4" type="ORF">FLL46_24340</name>
</gene>
<evidence type="ECO:0000256" key="2">
    <source>
        <dbReference type="PROSITE-ProRule" id="PRU00339"/>
    </source>
</evidence>
<evidence type="ECO:0000313" key="5">
    <source>
        <dbReference type="Proteomes" id="UP000315439"/>
    </source>
</evidence>
<dbReference type="SMART" id="SM00448">
    <property type="entry name" value="REC"/>
    <property type="match status" value="1"/>
</dbReference>
<dbReference type="Gene3D" id="3.40.50.2300">
    <property type="match status" value="1"/>
</dbReference>
<dbReference type="AlphaFoldDB" id="A0A545U0F6"/>
<dbReference type="InterPro" id="IPR052048">
    <property type="entry name" value="ST_Response_Regulator"/>
</dbReference>
<accession>A0A545U0F6</accession>
<dbReference type="InterPro" id="IPR011006">
    <property type="entry name" value="CheY-like_superfamily"/>
</dbReference>
<proteinExistence type="predicted"/>
<reference evidence="4 5" key="1">
    <citation type="submission" date="2019-07" db="EMBL/GenBank/DDBJ databases">
        <title>Draft genome for Aliikangiella sp. M105.</title>
        <authorList>
            <person name="Wang G."/>
        </authorList>
    </citation>
    <scope>NUCLEOTIDE SEQUENCE [LARGE SCALE GENOMIC DNA]</scope>
    <source>
        <strain evidence="4 5">M105</strain>
    </source>
</reference>
<feature type="domain" description="Response regulatory" evidence="3">
    <location>
        <begin position="19"/>
        <end position="138"/>
    </location>
</feature>
<evidence type="ECO:0000256" key="1">
    <source>
        <dbReference type="PROSITE-ProRule" id="PRU00169"/>
    </source>
</evidence>
<sequence>MQEPTLLMKKPLVRYSQKSVLVIEDFAEFARSLRGMMITMGSKKIDLVYNGEDAVQACKEKKYDIILSDYNLGDGKDGQQILEELISFKVLKTNSVFIMVTAENTTAMVMGALEYQPDSYLTKPFNGHILKSRLDKAIYKKDLLAPIARLERKKSWNEALEQCDLIIAENPKFKMACLRHKYVCYKALKRYDKALELTTKIVNERPIPWAMLGVGEIFFAKKEYERAIEIFNDMILEFPMVLEGYDWLAKVQYLLGRPVEAQQTLAKAVERSPKALKRQKLLGEIAEENEDIETMTSAFRQAVKFGANSAFASPDEFIKLTKSIGRQLKGNSDVDRQKLMDEAESVFSKLDNRFKNNPSVQFRSAVAHADFSSISNDEKKVDKYLSTANRLYDRIEEHMGSSESIEISESLKQLGQQELAECILEEAVEQYFDDPEFIKKAAKLTTNKNLIENSKKANQMNNKAIKFFSAKDYTQAADYFGKATQIAPNNVNINLNHVQTLLKNYQSGEKNKALLEKAESILSGITRLPFDDPRYERYSELSRLTQLILQSL</sequence>
<dbReference type="EMBL" id="VIKS01000015">
    <property type="protein sequence ID" value="TQV82903.1"/>
    <property type="molecule type" value="Genomic_DNA"/>
</dbReference>
<dbReference type="PROSITE" id="PS50110">
    <property type="entry name" value="RESPONSE_REGULATORY"/>
    <property type="match status" value="1"/>
</dbReference>
<evidence type="ECO:0000313" key="4">
    <source>
        <dbReference type="EMBL" id="TQV82903.1"/>
    </source>
</evidence>
<dbReference type="PANTHER" id="PTHR43228">
    <property type="entry name" value="TWO-COMPONENT RESPONSE REGULATOR"/>
    <property type="match status" value="1"/>
</dbReference>
<dbReference type="SMART" id="SM00028">
    <property type="entry name" value="TPR"/>
    <property type="match status" value="4"/>
</dbReference>